<comment type="caution">
    <text evidence="4">The sequence shown here is derived from an EMBL/GenBank/DDBJ whole genome shotgun (WGS) entry which is preliminary data.</text>
</comment>
<dbReference type="InterPro" id="IPR018247">
    <property type="entry name" value="EF_Hand_1_Ca_BS"/>
</dbReference>
<dbReference type="SUPFAM" id="SSF47473">
    <property type="entry name" value="EF-hand"/>
    <property type="match status" value="1"/>
</dbReference>
<protein>
    <recommendedName>
        <fullName evidence="3">EF-hand domain-containing protein</fullName>
    </recommendedName>
</protein>
<feature type="domain" description="EF-hand" evidence="3">
    <location>
        <begin position="26"/>
        <end position="61"/>
    </location>
</feature>
<feature type="coiled-coil region" evidence="2">
    <location>
        <begin position="181"/>
        <end position="251"/>
    </location>
</feature>
<name>A0A0M0K466_9EUKA</name>
<dbReference type="Gene3D" id="1.10.238.10">
    <property type="entry name" value="EF-hand"/>
    <property type="match status" value="1"/>
</dbReference>
<reference evidence="5" key="1">
    <citation type="journal article" date="2015" name="PLoS Genet.">
        <title>Genome Sequence and Transcriptome Analyses of Chrysochromulina tobin: Metabolic Tools for Enhanced Algal Fitness in the Prominent Order Prymnesiales (Haptophyceae).</title>
        <authorList>
            <person name="Hovde B.T."/>
            <person name="Deodato C.R."/>
            <person name="Hunsperger H.M."/>
            <person name="Ryken S.A."/>
            <person name="Yost W."/>
            <person name="Jha R.K."/>
            <person name="Patterson J."/>
            <person name="Monnat R.J. Jr."/>
            <person name="Barlow S.B."/>
            <person name="Starkenburg S.R."/>
            <person name="Cattolico R.A."/>
        </authorList>
    </citation>
    <scope>NUCLEOTIDE SEQUENCE</scope>
    <source>
        <strain evidence="5">CCMP291</strain>
    </source>
</reference>
<evidence type="ECO:0000259" key="3">
    <source>
        <dbReference type="PROSITE" id="PS50222"/>
    </source>
</evidence>
<dbReference type="AlphaFoldDB" id="A0A0M0K466"/>
<feature type="coiled-coil region" evidence="2">
    <location>
        <begin position="431"/>
        <end position="458"/>
    </location>
</feature>
<evidence type="ECO:0000256" key="1">
    <source>
        <dbReference type="ARBA" id="ARBA00022837"/>
    </source>
</evidence>
<dbReference type="GO" id="GO:0005509">
    <property type="term" value="F:calcium ion binding"/>
    <property type="evidence" value="ECO:0007669"/>
    <property type="project" value="InterPro"/>
</dbReference>
<accession>A0A0M0K466</accession>
<feature type="domain" description="EF-hand" evidence="3">
    <location>
        <begin position="62"/>
        <end position="97"/>
    </location>
</feature>
<dbReference type="PROSITE" id="PS50222">
    <property type="entry name" value="EF_HAND_2"/>
    <property type="match status" value="2"/>
</dbReference>
<gene>
    <name evidence="4" type="ORF">Ctob_013306</name>
</gene>
<dbReference type="InterPro" id="IPR002048">
    <property type="entry name" value="EF_hand_dom"/>
</dbReference>
<organism evidence="4 5">
    <name type="scientific">Chrysochromulina tobinii</name>
    <dbReference type="NCBI Taxonomy" id="1460289"/>
    <lineage>
        <taxon>Eukaryota</taxon>
        <taxon>Haptista</taxon>
        <taxon>Haptophyta</taxon>
        <taxon>Prymnesiophyceae</taxon>
        <taxon>Prymnesiales</taxon>
        <taxon>Chrysochromulinaceae</taxon>
        <taxon>Chrysochromulina</taxon>
    </lineage>
</organism>
<dbReference type="SMART" id="SM00054">
    <property type="entry name" value="EFh"/>
    <property type="match status" value="2"/>
</dbReference>
<dbReference type="InterPro" id="IPR011992">
    <property type="entry name" value="EF-hand-dom_pair"/>
</dbReference>
<dbReference type="CDD" id="cd00051">
    <property type="entry name" value="EFh"/>
    <property type="match status" value="1"/>
</dbReference>
<dbReference type="Proteomes" id="UP000037460">
    <property type="component" value="Unassembled WGS sequence"/>
</dbReference>
<dbReference type="Pfam" id="PF13202">
    <property type="entry name" value="EF-hand_5"/>
    <property type="match status" value="2"/>
</dbReference>
<dbReference type="PROSITE" id="PS00018">
    <property type="entry name" value="EF_HAND_1"/>
    <property type="match status" value="2"/>
</dbReference>
<dbReference type="EMBL" id="JWZX01001460">
    <property type="protein sequence ID" value="KOO33661.1"/>
    <property type="molecule type" value="Genomic_DNA"/>
</dbReference>
<keyword evidence="1" id="KW-0106">Calcium</keyword>
<keyword evidence="5" id="KW-1185">Reference proteome</keyword>
<proteinExistence type="predicted"/>
<evidence type="ECO:0000313" key="4">
    <source>
        <dbReference type="EMBL" id="KOO33661.1"/>
    </source>
</evidence>
<evidence type="ECO:0000313" key="5">
    <source>
        <dbReference type="Proteomes" id="UP000037460"/>
    </source>
</evidence>
<keyword evidence="2" id="KW-0175">Coiled coil</keyword>
<feature type="coiled-coil region" evidence="2">
    <location>
        <begin position="278"/>
        <end position="339"/>
    </location>
</feature>
<evidence type="ECO:0000256" key="2">
    <source>
        <dbReference type="SAM" id="Coils"/>
    </source>
</evidence>
<sequence>MRSRKSDAMKEEAEIILAQLRAAASRSLERVADTFKRWDADGGGLISRSEFRKAALALFIEGEQRAIDAAFDLLDADGNGSLSIEELSAHLLEHRRKSGRDEMSEKKASSSMAMLPNPIKLSSLALSKSDSSLAQFKANLILRTALSAEQAVEAARQTEHDWRVYETTKHHTQQVLSRRIAERAAEVSAQQEKRRQELLQEEARERLRLLRRLNTFSAERKKRAQEQESLLREQERLMRRASEERLRTKLERTASQCSHCDEALERLLQRDQAVAARAETAKKEREKAFKLLNEAYEERRSTSVRLRDEMRQQDDERIAAILKRENERFNHAAATLESKAALAAQVSVRAAAEFERKREATARLLAAEDDLKRQGNLLASSSSLLRLQEDRERQLLATREASAQREKQIRANLSAKEKDTAEKEAKLIAKAATTSARVEELEAKRKHAELEVQARIRKGVQAKAALYEVEQKAMVSHRDPGEVRQLLNHLPGGVFLTQ</sequence>